<proteinExistence type="predicted"/>
<accession>A0A8S3Z3C4</accession>
<gene>
    <name evidence="2" type="ORF">CUNI_LOCUS9571</name>
</gene>
<reference evidence="2" key="1">
    <citation type="submission" date="2021-04" db="EMBL/GenBank/DDBJ databases">
        <authorList>
            <consortium name="Molecular Ecology Group"/>
        </authorList>
    </citation>
    <scope>NUCLEOTIDE SEQUENCE</scope>
</reference>
<sequence>MKSHVQTVTSTFSGLSHPSFLSDTGTAMCKKVTCCESCAKTSCRMERMPFHSLRLIVYMIVVICFYRQITARKCFAASASLKLIVYMIVVICFYRQITARKCSAASLRLIVYMIVVICFYRQITARKCSAASLRLIVYMIVVICFYRQITARRFSAASSGAEKNVFKITWFCCIFRVEKNVFKITWFCLNKC</sequence>
<keyword evidence="1" id="KW-0472">Membrane</keyword>
<evidence type="ECO:0000256" key="1">
    <source>
        <dbReference type="SAM" id="Phobius"/>
    </source>
</evidence>
<dbReference type="EMBL" id="CAJHNH020001674">
    <property type="protein sequence ID" value="CAG5124013.1"/>
    <property type="molecule type" value="Genomic_DNA"/>
</dbReference>
<keyword evidence="1" id="KW-1133">Transmembrane helix</keyword>
<feature type="transmembrane region" description="Helical" evidence="1">
    <location>
        <begin position="75"/>
        <end position="94"/>
    </location>
</feature>
<evidence type="ECO:0000313" key="2">
    <source>
        <dbReference type="EMBL" id="CAG5124013.1"/>
    </source>
</evidence>
<organism evidence="2 3">
    <name type="scientific">Candidula unifasciata</name>
    <dbReference type="NCBI Taxonomy" id="100452"/>
    <lineage>
        <taxon>Eukaryota</taxon>
        <taxon>Metazoa</taxon>
        <taxon>Spiralia</taxon>
        <taxon>Lophotrochozoa</taxon>
        <taxon>Mollusca</taxon>
        <taxon>Gastropoda</taxon>
        <taxon>Heterobranchia</taxon>
        <taxon>Euthyneura</taxon>
        <taxon>Panpulmonata</taxon>
        <taxon>Eupulmonata</taxon>
        <taxon>Stylommatophora</taxon>
        <taxon>Helicina</taxon>
        <taxon>Helicoidea</taxon>
        <taxon>Geomitridae</taxon>
        <taxon>Candidula</taxon>
    </lineage>
</organism>
<protein>
    <submittedName>
        <fullName evidence="2">Uncharacterized protein</fullName>
    </submittedName>
</protein>
<comment type="caution">
    <text evidence="2">The sequence shown here is derived from an EMBL/GenBank/DDBJ whole genome shotgun (WGS) entry which is preliminary data.</text>
</comment>
<feature type="transmembrane region" description="Helical" evidence="1">
    <location>
        <begin position="52"/>
        <end position="69"/>
    </location>
</feature>
<keyword evidence="3" id="KW-1185">Reference proteome</keyword>
<dbReference type="AlphaFoldDB" id="A0A8S3Z3C4"/>
<feature type="transmembrane region" description="Helical" evidence="1">
    <location>
        <begin position="129"/>
        <end position="146"/>
    </location>
</feature>
<keyword evidence="1" id="KW-0812">Transmembrane</keyword>
<name>A0A8S3Z3C4_9EUPU</name>
<dbReference type="Proteomes" id="UP000678393">
    <property type="component" value="Unassembled WGS sequence"/>
</dbReference>
<feature type="transmembrane region" description="Helical" evidence="1">
    <location>
        <begin position="106"/>
        <end position="123"/>
    </location>
</feature>
<evidence type="ECO:0000313" key="3">
    <source>
        <dbReference type="Proteomes" id="UP000678393"/>
    </source>
</evidence>